<comment type="caution">
    <text evidence="1">The sequence shown here is derived from an EMBL/GenBank/DDBJ whole genome shotgun (WGS) entry which is preliminary data.</text>
</comment>
<proteinExistence type="predicted"/>
<name>A0AAD1XIS9_EUPCR</name>
<organism evidence="1 2">
    <name type="scientific">Euplotes crassus</name>
    <dbReference type="NCBI Taxonomy" id="5936"/>
    <lineage>
        <taxon>Eukaryota</taxon>
        <taxon>Sar</taxon>
        <taxon>Alveolata</taxon>
        <taxon>Ciliophora</taxon>
        <taxon>Intramacronucleata</taxon>
        <taxon>Spirotrichea</taxon>
        <taxon>Hypotrichia</taxon>
        <taxon>Euplotida</taxon>
        <taxon>Euplotidae</taxon>
        <taxon>Moneuplotes</taxon>
    </lineage>
</organism>
<protein>
    <submittedName>
        <fullName evidence="1">Uncharacterized protein</fullName>
    </submittedName>
</protein>
<reference evidence="1" key="1">
    <citation type="submission" date="2023-07" db="EMBL/GenBank/DDBJ databases">
        <authorList>
            <consortium name="AG Swart"/>
            <person name="Singh M."/>
            <person name="Singh A."/>
            <person name="Seah K."/>
            <person name="Emmerich C."/>
        </authorList>
    </citation>
    <scope>NUCLEOTIDE SEQUENCE</scope>
    <source>
        <strain evidence="1">DP1</strain>
    </source>
</reference>
<evidence type="ECO:0000313" key="2">
    <source>
        <dbReference type="Proteomes" id="UP001295684"/>
    </source>
</evidence>
<dbReference type="AlphaFoldDB" id="A0AAD1XIS9"/>
<dbReference type="Proteomes" id="UP001295684">
    <property type="component" value="Unassembled WGS sequence"/>
</dbReference>
<keyword evidence="2" id="KW-1185">Reference proteome</keyword>
<dbReference type="EMBL" id="CAMPGE010014879">
    <property type="protein sequence ID" value="CAI2373530.1"/>
    <property type="molecule type" value="Genomic_DNA"/>
</dbReference>
<evidence type="ECO:0000313" key="1">
    <source>
        <dbReference type="EMBL" id="CAI2373530.1"/>
    </source>
</evidence>
<sequence length="242" mass="28409">MSSVQIHSLCGTKRKANSNWANLTLGEIESQDKIRDHEVQILREQVEKLKNENFMLRKRSEYYKQMAINAKYESAKKNDEYELFRKASQKLANYKRFEIEDQRHLLVNMCKCIMSERFSLRSMTFNMISTLLRGNLSQENSQSCHGSHKPGSFIYFKDKEIQISEKEKQLLKHFESNQLLLGMLTGQIDSWLKDMNTNTTINHAPKHGGSMKYDQQREFQDSHLDENACVSKHPRIPVPKFE</sequence>
<accession>A0AAD1XIS9</accession>
<gene>
    <name evidence="1" type="ORF">ECRASSUSDP1_LOCUS14876</name>
</gene>